<evidence type="ECO:0000313" key="3">
    <source>
        <dbReference type="EMBL" id="MBB3931374.1"/>
    </source>
</evidence>
<dbReference type="EMBL" id="JACIDS010000003">
    <property type="protein sequence ID" value="MBB3931374.1"/>
    <property type="molecule type" value="Genomic_DNA"/>
</dbReference>
<evidence type="ECO:0000259" key="1">
    <source>
        <dbReference type="Pfam" id="PF06032"/>
    </source>
</evidence>
<name>A0A840APR6_9HYPH</name>
<dbReference type="AlphaFoldDB" id="A0A840APR6"/>
<feature type="domain" description="S-Me-THD-like C-terminal" evidence="2">
    <location>
        <begin position="169"/>
        <end position="360"/>
    </location>
</feature>
<dbReference type="RefSeq" id="WP_183399018.1">
    <property type="nucleotide sequence ID" value="NZ_JACIDS010000003.1"/>
</dbReference>
<protein>
    <recommendedName>
        <fullName evidence="5">DUF917 domain-containing protein</fullName>
    </recommendedName>
</protein>
<comment type="caution">
    <text evidence="3">The sequence shown here is derived from an EMBL/GenBank/DDBJ whole genome shotgun (WGS) entry which is preliminary data.</text>
</comment>
<dbReference type="SUPFAM" id="SSF160991">
    <property type="entry name" value="CV3147-like"/>
    <property type="match status" value="1"/>
</dbReference>
<dbReference type="Pfam" id="PF06032">
    <property type="entry name" value="S-Me-THD_N"/>
    <property type="match status" value="1"/>
</dbReference>
<reference evidence="3 4" key="1">
    <citation type="submission" date="2020-08" db="EMBL/GenBank/DDBJ databases">
        <title>Genomic Encyclopedia of Type Strains, Phase IV (KMG-IV): sequencing the most valuable type-strain genomes for metagenomic binning, comparative biology and taxonomic classification.</title>
        <authorList>
            <person name="Goeker M."/>
        </authorList>
    </citation>
    <scope>NUCLEOTIDE SEQUENCE [LARGE SCALE GENOMIC DNA]</scope>
    <source>
        <strain evidence="3 4">DSM 25966</strain>
    </source>
</reference>
<feature type="domain" description="S-Me-THD N-terminal" evidence="1">
    <location>
        <begin position="8"/>
        <end position="164"/>
    </location>
</feature>
<dbReference type="Gene3D" id="2.40.390.10">
    <property type="entry name" value="CV3147-like"/>
    <property type="match status" value="1"/>
</dbReference>
<evidence type="ECO:0000259" key="2">
    <source>
        <dbReference type="Pfam" id="PF20906"/>
    </source>
</evidence>
<organism evidence="3 4">
    <name type="scientific">Kaistia hirudinis</name>
    <dbReference type="NCBI Taxonomy" id="1293440"/>
    <lineage>
        <taxon>Bacteria</taxon>
        <taxon>Pseudomonadati</taxon>
        <taxon>Pseudomonadota</taxon>
        <taxon>Alphaproteobacteria</taxon>
        <taxon>Hyphomicrobiales</taxon>
        <taxon>Kaistiaceae</taxon>
        <taxon>Kaistia</taxon>
    </lineage>
</organism>
<sequence>MSKLITTDDLDDLAVGAAILGTGGGGDPYIGKLMARAAIEAHGPVTLMALDELPDDFGIVACGAMGAPTILIEKIPSGEEMGRALDLYVRYTGRTLDALIPFEAGGINSTIPIMAAAKLGLPVIDADGMGRAFPQLEMETFNVYGVPAGPVAIADERGNTGIIEVKSAAKSEWLARGLTIRMGGQAYIANYGMDGATCRRVSVPGTMSLAFGIGRTVREAKAQHRDVLTSLIDFFAGTHYEEARIVASGKIVDVARGVKNGWSVGTVTIHPFQRGAEPVRIQIQNENLVAEQGDEVLAIVPDLICILDLDTGEAITTERLRYGQRVNVLAVRVPPIMRTPEALAVFGPKAFGLDQPYRPLGLVA</sequence>
<dbReference type="InterPro" id="IPR024071">
    <property type="entry name" value="S-Me-THD_C_sf"/>
</dbReference>
<keyword evidence="4" id="KW-1185">Reference proteome</keyword>
<dbReference type="InterPro" id="IPR048350">
    <property type="entry name" value="S-Me-THD-like_C"/>
</dbReference>
<proteinExistence type="predicted"/>
<dbReference type="Proteomes" id="UP000553963">
    <property type="component" value="Unassembled WGS sequence"/>
</dbReference>
<dbReference type="InterPro" id="IPR027479">
    <property type="entry name" value="S-Me-THD_N_sf"/>
</dbReference>
<evidence type="ECO:0000313" key="4">
    <source>
        <dbReference type="Proteomes" id="UP000553963"/>
    </source>
</evidence>
<dbReference type="Gene3D" id="3.40.1610.10">
    <property type="entry name" value="CV3147-like domain"/>
    <property type="match status" value="1"/>
</dbReference>
<dbReference type="InterPro" id="IPR010318">
    <property type="entry name" value="S-Me-THD_N"/>
</dbReference>
<evidence type="ECO:0008006" key="5">
    <source>
        <dbReference type="Google" id="ProtNLM"/>
    </source>
</evidence>
<gene>
    <name evidence="3" type="ORF">GGR25_002424</name>
</gene>
<dbReference type="Pfam" id="PF20906">
    <property type="entry name" value="S-Me-THD_C"/>
    <property type="match status" value="1"/>
</dbReference>
<accession>A0A840APR6</accession>